<dbReference type="GO" id="GO:0005952">
    <property type="term" value="C:cAMP-dependent protein kinase complex"/>
    <property type="evidence" value="ECO:0007669"/>
    <property type="project" value="TreeGrafter"/>
</dbReference>
<evidence type="ECO:0000256" key="2">
    <source>
        <dbReference type="ARBA" id="ARBA00022527"/>
    </source>
</evidence>
<dbReference type="Gene3D" id="3.30.200.20">
    <property type="entry name" value="Phosphorylase Kinase, domain 1"/>
    <property type="match status" value="1"/>
</dbReference>
<dbReference type="RefSeq" id="XP_013239382.1">
    <property type="nucleotide sequence ID" value="XM_013383928.1"/>
</dbReference>
<feature type="domain" description="AGC-kinase C-terminal" evidence="12">
    <location>
        <begin position="310"/>
        <end position="368"/>
    </location>
</feature>
<dbReference type="PROSITE" id="PS50011">
    <property type="entry name" value="PROTEIN_KINASE_DOM"/>
    <property type="match status" value="1"/>
</dbReference>
<dbReference type="Proteomes" id="UP000029725">
    <property type="component" value="Unassembled WGS sequence"/>
</dbReference>
<dbReference type="EC" id="2.7.11.11" evidence="1"/>
<dbReference type="SUPFAM" id="SSF56112">
    <property type="entry name" value="Protein kinase-like (PK-like)"/>
    <property type="match status" value="1"/>
</dbReference>
<keyword evidence="4 9" id="KW-0547">Nucleotide-binding</keyword>
<evidence type="ECO:0000259" key="12">
    <source>
        <dbReference type="PROSITE" id="PS51285"/>
    </source>
</evidence>
<dbReference type="PROSITE" id="PS00108">
    <property type="entry name" value="PROTEIN_KINASE_ST"/>
    <property type="match status" value="1"/>
</dbReference>
<evidence type="ECO:0000256" key="5">
    <source>
        <dbReference type="ARBA" id="ARBA00022777"/>
    </source>
</evidence>
<dbReference type="InterPro" id="IPR011009">
    <property type="entry name" value="Kinase-like_dom_sf"/>
</dbReference>
<keyword evidence="6 9" id="KW-0067">ATP-binding</keyword>
<dbReference type="InterPro" id="IPR017441">
    <property type="entry name" value="Protein_kinase_ATP_BS"/>
</dbReference>
<dbReference type="FunFam" id="3.30.200.20:FF:000042">
    <property type="entry name" value="Aurora kinase A"/>
    <property type="match status" value="1"/>
</dbReference>
<dbReference type="InterPro" id="IPR000719">
    <property type="entry name" value="Prot_kinase_dom"/>
</dbReference>
<keyword evidence="14" id="KW-1185">Reference proteome</keyword>
<evidence type="ECO:0000256" key="4">
    <source>
        <dbReference type="ARBA" id="ARBA00022741"/>
    </source>
</evidence>
<keyword evidence="3" id="KW-0808">Transferase</keyword>
<comment type="caution">
    <text evidence="13">The sequence shown here is derived from an EMBL/GenBank/DDBJ whole genome shotgun (WGS) entry which is preliminary data.</text>
</comment>
<dbReference type="Pfam" id="PF00069">
    <property type="entry name" value="Pkinase"/>
    <property type="match status" value="1"/>
</dbReference>
<reference evidence="13 14" key="1">
    <citation type="submission" date="2014-04" db="EMBL/GenBank/DDBJ databases">
        <title>A new species of microsporidia sheds light on the evolution of extreme parasitism.</title>
        <authorList>
            <person name="Haag K.L."/>
            <person name="James T.Y."/>
            <person name="Larsson R."/>
            <person name="Schaer T.M."/>
            <person name="Refardt D."/>
            <person name="Pombert J.-F."/>
            <person name="Ebert D."/>
        </authorList>
    </citation>
    <scope>NUCLEOTIDE SEQUENCE [LARGE SCALE GENOMIC DNA]</scope>
    <source>
        <strain evidence="13 14">UGP3</strain>
        <tissue evidence="13">Spores</tissue>
    </source>
</reference>
<dbReference type="AlphaFoldDB" id="A0A098VZ00"/>
<dbReference type="PANTHER" id="PTHR24353:SF37">
    <property type="entry name" value="CAMP-DEPENDENT PROTEIN KINASE CATALYTIC SUBUNIT PRKX"/>
    <property type="match status" value="1"/>
</dbReference>
<evidence type="ECO:0000256" key="6">
    <source>
        <dbReference type="ARBA" id="ARBA00022840"/>
    </source>
</evidence>
<evidence type="ECO:0000256" key="8">
    <source>
        <dbReference type="ARBA" id="ARBA00047454"/>
    </source>
</evidence>
<protein>
    <recommendedName>
        <fullName evidence="1">cAMP-dependent protein kinase</fullName>
        <ecNumber evidence="1">2.7.11.11</ecNumber>
    </recommendedName>
</protein>
<keyword evidence="2 10" id="KW-0723">Serine/threonine-protein kinase</keyword>
<evidence type="ECO:0000256" key="3">
    <source>
        <dbReference type="ARBA" id="ARBA00022679"/>
    </source>
</evidence>
<dbReference type="OrthoDB" id="63267at2759"/>
<dbReference type="GO" id="GO:0004691">
    <property type="term" value="F:cAMP-dependent protein kinase activity"/>
    <property type="evidence" value="ECO:0007669"/>
    <property type="project" value="UniProtKB-EC"/>
</dbReference>
<dbReference type="PROSITE" id="PS00107">
    <property type="entry name" value="PROTEIN_KINASE_ATP"/>
    <property type="match status" value="1"/>
</dbReference>
<name>A0A098VZ00_9MICR</name>
<dbReference type="PROSITE" id="PS51285">
    <property type="entry name" value="AGC_KINASE_CTER"/>
    <property type="match status" value="1"/>
</dbReference>
<dbReference type="EMBL" id="JMKJ01000024">
    <property type="protein sequence ID" value="KGG52946.1"/>
    <property type="molecule type" value="Genomic_DNA"/>
</dbReference>
<evidence type="ECO:0000256" key="7">
    <source>
        <dbReference type="ARBA" id="ARBA00047292"/>
    </source>
</evidence>
<accession>A0A098VZ00</accession>
<dbReference type="VEuPathDB" id="MicrosporidiaDB:DI09_121p50"/>
<dbReference type="FunFam" id="1.10.510.10:FF:000005">
    <property type="entry name" value="cAMP-dependent protein kinase catalytic subunit alpha"/>
    <property type="match status" value="1"/>
</dbReference>
<evidence type="ECO:0000256" key="10">
    <source>
        <dbReference type="RuleBase" id="RU000304"/>
    </source>
</evidence>
<dbReference type="HOGENOM" id="CLU_000288_63_5_1"/>
<dbReference type="GO" id="GO:0009653">
    <property type="term" value="P:anatomical structure morphogenesis"/>
    <property type="evidence" value="ECO:0007669"/>
    <property type="project" value="UniProtKB-ARBA"/>
</dbReference>
<dbReference type="SMART" id="SM00220">
    <property type="entry name" value="S_TKc"/>
    <property type="match status" value="1"/>
</dbReference>
<feature type="domain" description="Protein kinase" evidence="11">
    <location>
        <begin position="54"/>
        <end position="309"/>
    </location>
</feature>
<dbReference type="Gene3D" id="1.10.510.10">
    <property type="entry name" value="Transferase(Phosphotransferase) domain 1"/>
    <property type="match status" value="1"/>
</dbReference>
<dbReference type="GO" id="GO:0005524">
    <property type="term" value="F:ATP binding"/>
    <property type="evidence" value="ECO:0007669"/>
    <property type="project" value="UniProtKB-UniRule"/>
</dbReference>
<comment type="catalytic activity">
    <reaction evidence="8">
        <text>L-seryl-[protein] + ATP = O-phospho-L-seryl-[protein] + ADP + H(+)</text>
        <dbReference type="Rhea" id="RHEA:17989"/>
        <dbReference type="Rhea" id="RHEA-COMP:9863"/>
        <dbReference type="Rhea" id="RHEA-COMP:11604"/>
        <dbReference type="ChEBI" id="CHEBI:15378"/>
        <dbReference type="ChEBI" id="CHEBI:29999"/>
        <dbReference type="ChEBI" id="CHEBI:30616"/>
        <dbReference type="ChEBI" id="CHEBI:83421"/>
        <dbReference type="ChEBI" id="CHEBI:456216"/>
        <dbReference type="EC" id="2.7.11.11"/>
    </reaction>
</comment>
<evidence type="ECO:0000313" key="13">
    <source>
        <dbReference type="EMBL" id="KGG52946.1"/>
    </source>
</evidence>
<dbReference type="PANTHER" id="PTHR24353">
    <property type="entry name" value="CYCLIC NUCLEOTIDE-DEPENDENT PROTEIN KINASE"/>
    <property type="match status" value="1"/>
</dbReference>
<dbReference type="SMART" id="SM00133">
    <property type="entry name" value="S_TK_X"/>
    <property type="match status" value="1"/>
</dbReference>
<evidence type="ECO:0000256" key="9">
    <source>
        <dbReference type="PROSITE-ProRule" id="PRU10141"/>
    </source>
</evidence>
<dbReference type="InterPro" id="IPR008271">
    <property type="entry name" value="Ser/Thr_kinase_AS"/>
</dbReference>
<proteinExistence type="inferred from homology"/>
<evidence type="ECO:0000313" key="14">
    <source>
        <dbReference type="Proteomes" id="UP000029725"/>
    </source>
</evidence>
<sequence length="368" mass="42226">MSKKPHEQASKRSFATAAGKKICRSCEDENRTISPAKPLKVASQRVTSISLKDFQRVRTIGTGSFGRVFLVIHLETKKPYALKVLNKRRILETRQLPHTINEQKILSSLQHPFMVYLVASFQDPANLYLLMDYVPGGELFSILRRLVRFSNESCRFYVAELILVLEYLHRNSIIYRDLKPENVLLDDKGHVVLTDFGFAKMVPAGLTRTLCGTPEYLAPEIILGREYGIGVDWYALGVLIYEMLVGMPPFTPRSNTNLYEVVLEASWKFPAYLDPLAVDLILRLCTPDPTVRLGVLLNGAHDIMNHPWFDDIQWEQLLKKNIEPPIVPTLTSPTDAQYFETYSEDESLFYPPSYVEQVYIDEWDYMPK</sequence>
<feature type="binding site" evidence="9">
    <location>
        <position position="83"/>
    </location>
    <ligand>
        <name>ATP</name>
        <dbReference type="ChEBI" id="CHEBI:30616"/>
    </ligand>
</feature>
<evidence type="ECO:0000259" key="11">
    <source>
        <dbReference type="PROSITE" id="PS50011"/>
    </source>
</evidence>
<organism evidence="13 14">
    <name type="scientific">Mitosporidium daphniae</name>
    <dbReference type="NCBI Taxonomy" id="1485682"/>
    <lineage>
        <taxon>Eukaryota</taxon>
        <taxon>Fungi</taxon>
        <taxon>Fungi incertae sedis</taxon>
        <taxon>Microsporidia</taxon>
        <taxon>Mitosporidium</taxon>
    </lineage>
</organism>
<gene>
    <name evidence="13" type="ORF">DI09_121p50</name>
</gene>
<dbReference type="GeneID" id="25258169"/>
<keyword evidence="5 13" id="KW-0418">Kinase</keyword>
<dbReference type="InterPro" id="IPR000961">
    <property type="entry name" value="AGC-kinase_C"/>
</dbReference>
<comment type="catalytic activity">
    <reaction evidence="7">
        <text>L-threonyl-[protein] + ATP = O-phospho-L-threonyl-[protein] + ADP + H(+)</text>
        <dbReference type="Rhea" id="RHEA:46608"/>
        <dbReference type="Rhea" id="RHEA-COMP:11060"/>
        <dbReference type="Rhea" id="RHEA-COMP:11605"/>
        <dbReference type="ChEBI" id="CHEBI:15378"/>
        <dbReference type="ChEBI" id="CHEBI:30013"/>
        <dbReference type="ChEBI" id="CHEBI:30616"/>
        <dbReference type="ChEBI" id="CHEBI:61977"/>
        <dbReference type="ChEBI" id="CHEBI:456216"/>
        <dbReference type="EC" id="2.7.11.11"/>
    </reaction>
</comment>
<comment type="similarity">
    <text evidence="10">Belongs to the protein kinase superfamily.</text>
</comment>
<evidence type="ECO:0000256" key="1">
    <source>
        <dbReference type="ARBA" id="ARBA00012444"/>
    </source>
</evidence>